<dbReference type="RefSeq" id="WP_168630898.1">
    <property type="nucleotide sequence ID" value="NZ_BONL01000011.1"/>
</dbReference>
<dbReference type="Proteomes" id="UP000581206">
    <property type="component" value="Unassembled WGS sequence"/>
</dbReference>
<dbReference type="AlphaFoldDB" id="A0A7X6R033"/>
<feature type="chain" id="PRO_5030685865" evidence="1">
    <location>
        <begin position="25"/>
        <end position="363"/>
    </location>
</feature>
<name>A0A7X6R033_9CELL</name>
<dbReference type="PANTHER" id="PTHR43649">
    <property type="entry name" value="ARABINOSE-BINDING PROTEIN-RELATED"/>
    <property type="match status" value="1"/>
</dbReference>
<dbReference type="InterPro" id="IPR006059">
    <property type="entry name" value="SBP"/>
</dbReference>
<dbReference type="PANTHER" id="PTHR43649:SF30">
    <property type="entry name" value="ABC TRANSPORTER SUBSTRATE-BINDING PROTEIN"/>
    <property type="match status" value="1"/>
</dbReference>
<dbReference type="EMBL" id="JAAXOX010000008">
    <property type="protein sequence ID" value="NKY23770.1"/>
    <property type="molecule type" value="Genomic_DNA"/>
</dbReference>
<accession>A0A7X6R033</accession>
<dbReference type="Pfam" id="PF01547">
    <property type="entry name" value="SBP_bac_1"/>
    <property type="match status" value="1"/>
</dbReference>
<evidence type="ECO:0000313" key="3">
    <source>
        <dbReference type="Proteomes" id="UP000581206"/>
    </source>
</evidence>
<dbReference type="InterPro" id="IPR050490">
    <property type="entry name" value="Bact_solute-bd_prot1"/>
</dbReference>
<dbReference type="Gene3D" id="3.40.190.10">
    <property type="entry name" value="Periplasmic binding protein-like II"/>
    <property type="match status" value="1"/>
</dbReference>
<protein>
    <submittedName>
        <fullName evidence="2">Extracellular solute-binding protein</fullName>
    </submittedName>
</protein>
<proteinExistence type="predicted"/>
<sequence length="363" mass="37651">MPPRARRAALALLAAALCGCAAPATPLPTPTPVTLVYAASSPGAEQAVIAWNAVHPDIQVEYRPEADPADLVQVDLHALPTLVDDGTLTDLTGLIDYDLPLRYADGTWQAVTLGGTATYAVPQDTHPLVLAYRPEVLAGLGLPVPSTWQEYADLGRDLHAADPGLLLAGLPADDPAWFAGLTAQAGARSWDDEPARRVAGYWGDLVAAGVVGPDPGDPAAVTAITDRPPAGWAIAPLPRWTPGDPVGANRGGSATAITTASAHREQAARFLVWMNANPEGATLLVAEDGIVPADLDLLPELIADRPGAEVLTAEAAAVPEYRALPTTDRTDTALRELITAALDTGTAQAFLDAVATLSSLEQP</sequence>
<feature type="signal peptide" evidence="1">
    <location>
        <begin position="1"/>
        <end position="24"/>
    </location>
</feature>
<organism evidence="2 3">
    <name type="scientific">Cellulomonas denverensis</name>
    <dbReference type="NCBI Taxonomy" id="264297"/>
    <lineage>
        <taxon>Bacteria</taxon>
        <taxon>Bacillati</taxon>
        <taxon>Actinomycetota</taxon>
        <taxon>Actinomycetes</taxon>
        <taxon>Micrococcales</taxon>
        <taxon>Cellulomonadaceae</taxon>
        <taxon>Cellulomonas</taxon>
    </lineage>
</organism>
<reference evidence="2 3" key="1">
    <citation type="submission" date="2020-04" db="EMBL/GenBank/DDBJ databases">
        <title>MicrobeNet Type strains.</title>
        <authorList>
            <person name="Nicholson A.C."/>
        </authorList>
    </citation>
    <scope>NUCLEOTIDE SEQUENCE [LARGE SCALE GENOMIC DNA]</scope>
    <source>
        <strain evidence="2 3">ATCC BAA-788</strain>
    </source>
</reference>
<evidence type="ECO:0000313" key="2">
    <source>
        <dbReference type="EMBL" id="NKY23770.1"/>
    </source>
</evidence>
<dbReference type="PROSITE" id="PS51257">
    <property type="entry name" value="PROKAR_LIPOPROTEIN"/>
    <property type="match status" value="1"/>
</dbReference>
<evidence type="ECO:0000256" key="1">
    <source>
        <dbReference type="SAM" id="SignalP"/>
    </source>
</evidence>
<keyword evidence="1" id="KW-0732">Signal</keyword>
<dbReference type="SUPFAM" id="SSF53850">
    <property type="entry name" value="Periplasmic binding protein-like II"/>
    <property type="match status" value="1"/>
</dbReference>
<comment type="caution">
    <text evidence="2">The sequence shown here is derived from an EMBL/GenBank/DDBJ whole genome shotgun (WGS) entry which is preliminary data.</text>
</comment>
<keyword evidence="3" id="KW-1185">Reference proteome</keyword>
<gene>
    <name evidence="2" type="ORF">HGA03_13960</name>
</gene>